<dbReference type="InterPro" id="IPR036890">
    <property type="entry name" value="HATPase_C_sf"/>
</dbReference>
<dbReference type="eggNOG" id="COG3275">
    <property type="taxonomic scope" value="Bacteria"/>
</dbReference>
<name>A0A1H0A3Q9_ALLAB</name>
<dbReference type="EMBL" id="LT629701">
    <property type="protein sequence ID" value="SDN28198.1"/>
    <property type="molecule type" value="Genomic_DNA"/>
</dbReference>
<keyword evidence="2" id="KW-0808">Transferase</keyword>
<gene>
    <name evidence="2" type="ORF">SAMN04489726_5864</name>
</gene>
<sequence length="403" mass="43480">MSELLTDRAIMGSIAGIAVLALFVMLCRARRVSTSVEDATLTALHRVTQAAPALREGLSVRSADQATPHLRELLACVAVALVDPDGEPLSWAGEANYHFEDLRDIVAIAVNDRKPALANHGTMDCEINKCPMRHAVAYPLEVDGSIVGAMVVVAGIGGKRLLRAAEEGARYVVTQLELSELQESRERLAIAEVRALRAQISPHFIYNALTTISSLVRTDPSQARDLLQEFAEFTRYSFRNAGPYVTLADELRNIDRYLTLERARYGNDRLNVKLQIAPEVLPVVVPFLTLQPLVENAVRHGLASKPGGGTVTVAAIDDGAEAVISVEDDGVGMDPQRLREATDNAHMTGAHVGLGNVDDRLRRAFGNDYGLVVETNLNAGTKVVLRVPKFAVGVHAPPPAPVG</sequence>
<proteinExistence type="predicted"/>
<dbReference type="Gene3D" id="3.30.565.10">
    <property type="entry name" value="Histidine kinase-like ATPase, C-terminal domain"/>
    <property type="match status" value="1"/>
</dbReference>
<protein>
    <submittedName>
        <fullName evidence="2">Two-component system, LytT family, sensor kinase</fullName>
    </submittedName>
</protein>
<keyword evidence="3" id="KW-1185">Reference proteome</keyword>
<dbReference type="InterPro" id="IPR003594">
    <property type="entry name" value="HATPase_dom"/>
</dbReference>
<keyword evidence="2" id="KW-0418">Kinase</keyword>
<dbReference type="InterPro" id="IPR010559">
    <property type="entry name" value="Sig_transdc_His_kin_internal"/>
</dbReference>
<evidence type="ECO:0000259" key="1">
    <source>
        <dbReference type="SMART" id="SM00387"/>
    </source>
</evidence>
<dbReference type="AlphaFoldDB" id="A0A1H0A3Q9"/>
<organism evidence="2 3">
    <name type="scientific">Allokutzneria albata</name>
    <name type="common">Kibdelosporangium albatum</name>
    <dbReference type="NCBI Taxonomy" id="211114"/>
    <lineage>
        <taxon>Bacteria</taxon>
        <taxon>Bacillati</taxon>
        <taxon>Actinomycetota</taxon>
        <taxon>Actinomycetes</taxon>
        <taxon>Pseudonocardiales</taxon>
        <taxon>Pseudonocardiaceae</taxon>
        <taxon>Allokutzneria</taxon>
    </lineage>
</organism>
<reference evidence="2 3" key="1">
    <citation type="submission" date="2016-10" db="EMBL/GenBank/DDBJ databases">
        <authorList>
            <person name="de Groot N.N."/>
        </authorList>
    </citation>
    <scope>NUCLEOTIDE SEQUENCE [LARGE SCALE GENOMIC DNA]</scope>
    <source>
        <strain evidence="2 3">DSM 44149</strain>
    </source>
</reference>
<evidence type="ECO:0000313" key="2">
    <source>
        <dbReference type="EMBL" id="SDN28198.1"/>
    </source>
</evidence>
<dbReference type="Pfam" id="PF02518">
    <property type="entry name" value="HATPase_c"/>
    <property type="match status" value="1"/>
</dbReference>
<dbReference type="PANTHER" id="PTHR34220:SF7">
    <property type="entry name" value="SENSOR HISTIDINE KINASE YPDA"/>
    <property type="match status" value="1"/>
</dbReference>
<dbReference type="SMART" id="SM00387">
    <property type="entry name" value="HATPase_c"/>
    <property type="match status" value="1"/>
</dbReference>
<dbReference type="STRING" id="211114.SAMN04489726_5864"/>
<dbReference type="InterPro" id="IPR050640">
    <property type="entry name" value="Bact_2-comp_sensor_kinase"/>
</dbReference>
<dbReference type="RefSeq" id="WP_030427975.1">
    <property type="nucleotide sequence ID" value="NZ_JOEF01000003.1"/>
</dbReference>
<dbReference type="GO" id="GO:0000155">
    <property type="term" value="F:phosphorelay sensor kinase activity"/>
    <property type="evidence" value="ECO:0007669"/>
    <property type="project" value="InterPro"/>
</dbReference>
<dbReference type="GO" id="GO:0016020">
    <property type="term" value="C:membrane"/>
    <property type="evidence" value="ECO:0007669"/>
    <property type="project" value="InterPro"/>
</dbReference>
<dbReference type="PANTHER" id="PTHR34220">
    <property type="entry name" value="SENSOR HISTIDINE KINASE YPDA"/>
    <property type="match status" value="1"/>
</dbReference>
<accession>A0A1H0A3Q9</accession>
<dbReference type="Pfam" id="PF06580">
    <property type="entry name" value="His_kinase"/>
    <property type="match status" value="1"/>
</dbReference>
<evidence type="ECO:0000313" key="3">
    <source>
        <dbReference type="Proteomes" id="UP000183376"/>
    </source>
</evidence>
<dbReference type="Proteomes" id="UP000183376">
    <property type="component" value="Chromosome I"/>
</dbReference>
<feature type="domain" description="Histidine kinase/HSP90-like ATPase" evidence="1">
    <location>
        <begin position="281"/>
        <end position="391"/>
    </location>
</feature>
<dbReference type="SUPFAM" id="SSF55874">
    <property type="entry name" value="ATPase domain of HSP90 chaperone/DNA topoisomerase II/histidine kinase"/>
    <property type="match status" value="1"/>
</dbReference>